<accession>A0ABP8PMY8</accession>
<keyword evidence="3" id="KW-1185">Reference proteome</keyword>
<dbReference type="Proteomes" id="UP001500731">
    <property type="component" value="Unassembled WGS sequence"/>
</dbReference>
<feature type="compositionally biased region" description="Basic and acidic residues" evidence="1">
    <location>
        <begin position="43"/>
        <end position="60"/>
    </location>
</feature>
<reference evidence="3" key="1">
    <citation type="journal article" date="2019" name="Int. J. Syst. Evol. Microbiol.">
        <title>The Global Catalogue of Microorganisms (GCM) 10K type strain sequencing project: providing services to taxonomists for standard genome sequencing and annotation.</title>
        <authorList>
            <consortium name="The Broad Institute Genomics Platform"/>
            <consortium name="The Broad Institute Genome Sequencing Center for Infectious Disease"/>
            <person name="Wu L."/>
            <person name="Ma J."/>
        </authorList>
    </citation>
    <scope>NUCLEOTIDE SEQUENCE [LARGE SCALE GENOMIC DNA]</scope>
    <source>
        <strain evidence="3">JCM 17839</strain>
    </source>
</reference>
<feature type="compositionally biased region" description="Basic and acidic residues" evidence="1">
    <location>
        <begin position="1"/>
        <end position="29"/>
    </location>
</feature>
<proteinExistence type="predicted"/>
<evidence type="ECO:0000313" key="3">
    <source>
        <dbReference type="Proteomes" id="UP001500731"/>
    </source>
</evidence>
<evidence type="ECO:0000256" key="1">
    <source>
        <dbReference type="SAM" id="MobiDB-lite"/>
    </source>
</evidence>
<feature type="region of interest" description="Disordered" evidence="1">
    <location>
        <begin position="1"/>
        <end position="118"/>
    </location>
</feature>
<comment type="caution">
    <text evidence="2">The sequence shown here is derived from an EMBL/GenBank/DDBJ whole genome shotgun (WGS) entry which is preliminary data.</text>
</comment>
<sequence>MRWVDHGGDERLGQHHDDESDRRPCAERSTRRHTTGSPNPDNQDEHAEREERIDCPDQREKRARAGQCRDRRGDQKRAAKHPRALAFSCGRSDVDCDHAPTLAATTPREGRANRHAPS</sequence>
<evidence type="ECO:0000313" key="2">
    <source>
        <dbReference type="EMBL" id="GAA4488585.1"/>
    </source>
</evidence>
<dbReference type="EMBL" id="BAABGP010000018">
    <property type="protein sequence ID" value="GAA4488585.1"/>
    <property type="molecule type" value="Genomic_DNA"/>
</dbReference>
<gene>
    <name evidence="2" type="ORF">GCM10023171_28240</name>
</gene>
<name>A0ABP8PMY8_9MICO</name>
<organism evidence="2 3">
    <name type="scientific">Microbacterium panaciterrae</name>
    <dbReference type="NCBI Taxonomy" id="985759"/>
    <lineage>
        <taxon>Bacteria</taxon>
        <taxon>Bacillati</taxon>
        <taxon>Actinomycetota</taxon>
        <taxon>Actinomycetes</taxon>
        <taxon>Micrococcales</taxon>
        <taxon>Microbacteriaceae</taxon>
        <taxon>Microbacterium</taxon>
    </lineage>
</organism>
<feature type="compositionally biased region" description="Basic and acidic residues" evidence="1">
    <location>
        <begin position="67"/>
        <end position="77"/>
    </location>
</feature>
<protein>
    <submittedName>
        <fullName evidence="2">Uncharacterized protein</fullName>
    </submittedName>
</protein>